<dbReference type="Proteomes" id="UP000015354">
    <property type="component" value="Unassembled WGS sequence"/>
</dbReference>
<evidence type="ECO:0000256" key="1">
    <source>
        <dbReference type="SAM" id="Coils"/>
    </source>
</evidence>
<gene>
    <name evidence="2" type="ORF">STCU_11319</name>
</gene>
<dbReference type="AlphaFoldDB" id="S9TJ31"/>
<dbReference type="OrthoDB" id="267504at2759"/>
<organism evidence="2 3">
    <name type="scientific">Strigomonas culicis</name>
    <dbReference type="NCBI Taxonomy" id="28005"/>
    <lineage>
        <taxon>Eukaryota</taxon>
        <taxon>Discoba</taxon>
        <taxon>Euglenozoa</taxon>
        <taxon>Kinetoplastea</taxon>
        <taxon>Metakinetoplastina</taxon>
        <taxon>Trypanosomatida</taxon>
        <taxon>Trypanosomatidae</taxon>
        <taxon>Strigomonadinae</taxon>
        <taxon>Strigomonas</taxon>
    </lineage>
</organism>
<keyword evidence="1" id="KW-0175">Coiled coil</keyword>
<protein>
    <submittedName>
        <fullName evidence="2">Uncharacterized protein</fullName>
    </submittedName>
</protein>
<dbReference type="EMBL" id="ATMH01011252">
    <property type="protein sequence ID" value="EPY16393.1"/>
    <property type="molecule type" value="Genomic_DNA"/>
</dbReference>
<reference evidence="2 3" key="1">
    <citation type="journal article" date="2013" name="PLoS ONE">
        <title>Predicting the Proteins of Angomonas deanei, Strigomonas culicis and Their Respective Endosymbionts Reveals New Aspects of the Trypanosomatidae Family.</title>
        <authorList>
            <person name="Motta M.C."/>
            <person name="Martins A.C."/>
            <person name="de Souza S.S."/>
            <person name="Catta-Preta C.M."/>
            <person name="Silva R."/>
            <person name="Klein C.C."/>
            <person name="de Almeida L.G."/>
            <person name="de Lima Cunha O."/>
            <person name="Ciapina L.P."/>
            <person name="Brocchi M."/>
            <person name="Colabardini A.C."/>
            <person name="de Araujo Lima B."/>
            <person name="Machado C.R."/>
            <person name="de Almeida Soares C.M."/>
            <person name="Probst C.M."/>
            <person name="de Menezes C.B."/>
            <person name="Thompson C.E."/>
            <person name="Bartholomeu D.C."/>
            <person name="Gradia D.F."/>
            <person name="Pavoni D.P."/>
            <person name="Grisard E.C."/>
            <person name="Fantinatti-Garboggini F."/>
            <person name="Marchini F.K."/>
            <person name="Rodrigues-Luiz G.F."/>
            <person name="Wagner G."/>
            <person name="Goldman G.H."/>
            <person name="Fietto J.L."/>
            <person name="Elias M.C."/>
            <person name="Goldman M.H."/>
            <person name="Sagot M.F."/>
            <person name="Pereira M."/>
            <person name="Stoco P.H."/>
            <person name="de Mendonca-Neto R.P."/>
            <person name="Teixeira S.M."/>
            <person name="Maciel T.E."/>
            <person name="de Oliveira Mendes T.A."/>
            <person name="Urmenyi T.P."/>
            <person name="de Souza W."/>
            <person name="Schenkman S."/>
            <person name="de Vasconcelos A.T."/>
        </authorList>
    </citation>
    <scope>NUCLEOTIDE SEQUENCE [LARGE SCALE GENOMIC DNA]</scope>
</reference>
<keyword evidence="3" id="KW-1185">Reference proteome</keyword>
<evidence type="ECO:0000313" key="3">
    <source>
        <dbReference type="Proteomes" id="UP000015354"/>
    </source>
</evidence>
<comment type="caution">
    <text evidence="2">The sequence shown here is derived from an EMBL/GenBank/DDBJ whole genome shotgun (WGS) entry which is preliminary data.</text>
</comment>
<name>S9TJ31_9TRYP</name>
<feature type="coiled-coil region" evidence="1">
    <location>
        <begin position="21"/>
        <end position="147"/>
    </location>
</feature>
<proteinExistence type="predicted"/>
<sequence>MMLAEVSHERKVMEQQQEEFLARKMEAVSELQTERAAIARERSEAAIARERQNRDETEVLKALRAREEQYHEKVESTEADRVVISEMKAEQVRLYQEAAAEREALRKERQLFELEKEQLLDRFEDVRKRAEAAASSEQRLRKELVEDRAAKLLPPQGATTYSDPVSLSSTTGRLHVDLARQRAILQKIGV</sequence>
<accession>S9TJ31</accession>
<evidence type="ECO:0000313" key="2">
    <source>
        <dbReference type="EMBL" id="EPY16393.1"/>
    </source>
</evidence>